<dbReference type="Proteomes" id="UP000279275">
    <property type="component" value="Unassembled WGS sequence"/>
</dbReference>
<keyword evidence="1 2" id="KW-0238">DNA-binding</keyword>
<comment type="caution">
    <text evidence="4">The sequence shown here is derived from an EMBL/GenBank/DDBJ whole genome shotgun (WGS) entry which is preliminary data.</text>
</comment>
<accession>A0A3M2L089</accession>
<gene>
    <name evidence="4" type="ORF">EBN03_22130</name>
</gene>
<dbReference type="EMBL" id="RFFH01000010">
    <property type="protein sequence ID" value="RMI30346.1"/>
    <property type="molecule type" value="Genomic_DNA"/>
</dbReference>
<dbReference type="Pfam" id="PF00440">
    <property type="entry name" value="TetR_N"/>
    <property type="match status" value="1"/>
</dbReference>
<feature type="DNA-binding region" description="H-T-H motif" evidence="2">
    <location>
        <begin position="51"/>
        <end position="70"/>
    </location>
</feature>
<dbReference type="InterPro" id="IPR001647">
    <property type="entry name" value="HTH_TetR"/>
</dbReference>
<dbReference type="AlphaFoldDB" id="A0A3M2L089"/>
<dbReference type="InterPro" id="IPR009057">
    <property type="entry name" value="Homeodomain-like_sf"/>
</dbReference>
<dbReference type="SUPFAM" id="SSF46689">
    <property type="entry name" value="Homeodomain-like"/>
    <property type="match status" value="1"/>
</dbReference>
<dbReference type="OrthoDB" id="3218408at2"/>
<organism evidence="4 5">
    <name type="scientific">Nocardia stercoris</name>
    <dbReference type="NCBI Taxonomy" id="2483361"/>
    <lineage>
        <taxon>Bacteria</taxon>
        <taxon>Bacillati</taxon>
        <taxon>Actinomycetota</taxon>
        <taxon>Actinomycetes</taxon>
        <taxon>Mycobacteriales</taxon>
        <taxon>Nocardiaceae</taxon>
        <taxon>Nocardia</taxon>
    </lineage>
</organism>
<keyword evidence="5" id="KW-1185">Reference proteome</keyword>
<dbReference type="PROSITE" id="PS50977">
    <property type="entry name" value="HTH_TETR_2"/>
    <property type="match status" value="1"/>
</dbReference>
<dbReference type="SUPFAM" id="SSF48498">
    <property type="entry name" value="Tetracyclin repressor-like, C-terminal domain"/>
    <property type="match status" value="1"/>
</dbReference>
<dbReference type="GO" id="GO:0000976">
    <property type="term" value="F:transcription cis-regulatory region binding"/>
    <property type="evidence" value="ECO:0007669"/>
    <property type="project" value="TreeGrafter"/>
</dbReference>
<proteinExistence type="predicted"/>
<dbReference type="Gene3D" id="1.10.357.10">
    <property type="entry name" value="Tetracycline Repressor, domain 2"/>
    <property type="match status" value="1"/>
</dbReference>
<evidence type="ECO:0000256" key="2">
    <source>
        <dbReference type="PROSITE-ProRule" id="PRU00335"/>
    </source>
</evidence>
<protein>
    <submittedName>
        <fullName evidence="4">TetR/AcrR family transcriptional regulator</fullName>
    </submittedName>
</protein>
<dbReference type="InterPro" id="IPR050109">
    <property type="entry name" value="HTH-type_TetR-like_transc_reg"/>
</dbReference>
<dbReference type="PANTHER" id="PTHR30055:SF239">
    <property type="entry name" value="TRANSCRIPTIONAL REGULATORY PROTEIN"/>
    <property type="match status" value="1"/>
</dbReference>
<sequence length="207" mass="22035">MVTLFHTAPYGAVHTVTYGTVAGKSRSRLGRDDWIAAALTALAAGGPAAVAVEPLAARLGATKGSAYWHFANRDDLLRAALERWEADETDAVIAVVEVESDPGARLRALLARAFARPDHNLAAALAGSADPVVVAVLTRVTERRIDYLTTLFADAGFPPAAARDRAVLIYSAYLGAAQLWRTVPTALPSTDSAWEHFLAQADSMLLR</sequence>
<dbReference type="GO" id="GO:0003700">
    <property type="term" value="F:DNA-binding transcription factor activity"/>
    <property type="evidence" value="ECO:0007669"/>
    <property type="project" value="TreeGrafter"/>
</dbReference>
<dbReference type="PANTHER" id="PTHR30055">
    <property type="entry name" value="HTH-TYPE TRANSCRIPTIONAL REGULATOR RUTR"/>
    <property type="match status" value="1"/>
</dbReference>
<evidence type="ECO:0000256" key="1">
    <source>
        <dbReference type="ARBA" id="ARBA00023125"/>
    </source>
</evidence>
<reference evidence="4 5" key="1">
    <citation type="submission" date="2018-10" db="EMBL/GenBank/DDBJ databases">
        <title>Isolation from cow dung.</title>
        <authorList>
            <person name="Ling L."/>
        </authorList>
    </citation>
    <scope>NUCLEOTIDE SEQUENCE [LARGE SCALE GENOMIC DNA]</scope>
    <source>
        <strain evidence="4 5">NEAU-LL90</strain>
    </source>
</reference>
<evidence type="ECO:0000259" key="3">
    <source>
        <dbReference type="PROSITE" id="PS50977"/>
    </source>
</evidence>
<evidence type="ECO:0000313" key="5">
    <source>
        <dbReference type="Proteomes" id="UP000279275"/>
    </source>
</evidence>
<dbReference type="InterPro" id="IPR036271">
    <property type="entry name" value="Tet_transcr_reg_TetR-rel_C_sf"/>
</dbReference>
<feature type="domain" description="HTH tetR-type" evidence="3">
    <location>
        <begin position="28"/>
        <end position="88"/>
    </location>
</feature>
<evidence type="ECO:0000313" key="4">
    <source>
        <dbReference type="EMBL" id="RMI30346.1"/>
    </source>
</evidence>
<name>A0A3M2L089_9NOCA</name>